<dbReference type="Gene3D" id="1.10.8.20">
    <property type="entry name" value="N-terminal domain of phosphatidylinositol transfer protein sec14p"/>
    <property type="match status" value="1"/>
</dbReference>
<dbReference type="InterPro" id="IPR009038">
    <property type="entry name" value="GOLD_dom"/>
</dbReference>
<evidence type="ECO:0000259" key="2">
    <source>
        <dbReference type="PROSITE" id="PS50866"/>
    </source>
</evidence>
<dbReference type="PROSITE" id="PS50191">
    <property type="entry name" value="CRAL_TRIO"/>
    <property type="match status" value="1"/>
</dbReference>
<dbReference type="AlphaFoldDB" id="A0A8T0FLH4"/>
<dbReference type="SUPFAM" id="SSF101576">
    <property type="entry name" value="Supernatant protein factor (SPF), C-terminal domain"/>
    <property type="match status" value="1"/>
</dbReference>
<evidence type="ECO:0000313" key="3">
    <source>
        <dbReference type="EMBL" id="KAF8791871.1"/>
    </source>
</evidence>
<dbReference type="PRINTS" id="PR00180">
    <property type="entry name" value="CRETINALDHBP"/>
</dbReference>
<evidence type="ECO:0000259" key="1">
    <source>
        <dbReference type="PROSITE" id="PS50191"/>
    </source>
</evidence>
<dbReference type="SMART" id="SM01100">
    <property type="entry name" value="CRAL_TRIO_N"/>
    <property type="match status" value="1"/>
</dbReference>
<dbReference type="Gene3D" id="2.60.120.680">
    <property type="entry name" value="GOLD domain"/>
    <property type="match status" value="1"/>
</dbReference>
<dbReference type="InterPro" id="IPR036273">
    <property type="entry name" value="CRAL/TRIO_N_dom_sf"/>
</dbReference>
<organism evidence="3 4">
    <name type="scientific">Argiope bruennichi</name>
    <name type="common">Wasp spider</name>
    <name type="synonym">Aranea bruennichi</name>
    <dbReference type="NCBI Taxonomy" id="94029"/>
    <lineage>
        <taxon>Eukaryota</taxon>
        <taxon>Metazoa</taxon>
        <taxon>Ecdysozoa</taxon>
        <taxon>Arthropoda</taxon>
        <taxon>Chelicerata</taxon>
        <taxon>Arachnida</taxon>
        <taxon>Araneae</taxon>
        <taxon>Araneomorphae</taxon>
        <taxon>Entelegynae</taxon>
        <taxon>Araneoidea</taxon>
        <taxon>Araneidae</taxon>
        <taxon>Argiope</taxon>
    </lineage>
</organism>
<dbReference type="SMART" id="SM00516">
    <property type="entry name" value="SEC14"/>
    <property type="match status" value="1"/>
</dbReference>
<dbReference type="SUPFAM" id="SSF52087">
    <property type="entry name" value="CRAL/TRIO domain"/>
    <property type="match status" value="1"/>
</dbReference>
<dbReference type="InterPro" id="IPR036865">
    <property type="entry name" value="CRAL-TRIO_dom_sf"/>
</dbReference>
<dbReference type="Proteomes" id="UP000807504">
    <property type="component" value="Unassembled WGS sequence"/>
</dbReference>
<dbReference type="Pfam" id="PF00650">
    <property type="entry name" value="CRAL_TRIO"/>
    <property type="match status" value="1"/>
</dbReference>
<feature type="domain" description="CRAL-TRIO" evidence="1">
    <location>
        <begin position="82"/>
        <end position="239"/>
    </location>
</feature>
<dbReference type="EMBL" id="JABXBU010000003">
    <property type="protein sequence ID" value="KAF8791871.1"/>
    <property type="molecule type" value="Genomic_DNA"/>
</dbReference>
<keyword evidence="4" id="KW-1185">Reference proteome</keyword>
<dbReference type="InterPro" id="IPR051064">
    <property type="entry name" value="SEC14/CRAL-TRIO_domain"/>
</dbReference>
<dbReference type="SUPFAM" id="SSF46938">
    <property type="entry name" value="CRAL/TRIO N-terminal domain"/>
    <property type="match status" value="1"/>
</dbReference>
<dbReference type="Gene3D" id="3.40.525.10">
    <property type="entry name" value="CRAL-TRIO lipid binding domain"/>
    <property type="match status" value="1"/>
</dbReference>
<feature type="domain" description="GOLD" evidence="2">
    <location>
        <begin position="266"/>
        <end position="374"/>
    </location>
</feature>
<dbReference type="PANTHER" id="PTHR23324">
    <property type="entry name" value="SEC14 RELATED PROTEIN"/>
    <property type="match status" value="1"/>
</dbReference>
<dbReference type="GO" id="GO:0005737">
    <property type="term" value="C:cytoplasm"/>
    <property type="evidence" value="ECO:0007669"/>
    <property type="project" value="TreeGrafter"/>
</dbReference>
<reference evidence="3" key="1">
    <citation type="journal article" date="2020" name="bioRxiv">
        <title>Chromosome-level reference genome of the European wasp spider Argiope bruennichi: a resource for studies on range expansion and evolutionary adaptation.</title>
        <authorList>
            <person name="Sheffer M.M."/>
            <person name="Hoppe A."/>
            <person name="Krehenwinkel H."/>
            <person name="Uhl G."/>
            <person name="Kuss A.W."/>
            <person name="Jensen L."/>
            <person name="Jensen C."/>
            <person name="Gillespie R.G."/>
            <person name="Hoff K.J."/>
            <person name="Prost S."/>
        </authorList>
    </citation>
    <scope>NUCLEOTIDE SEQUENCE</scope>
</reference>
<evidence type="ECO:0000313" key="4">
    <source>
        <dbReference type="Proteomes" id="UP000807504"/>
    </source>
</evidence>
<dbReference type="InterPro" id="IPR036598">
    <property type="entry name" value="GOLD_dom_sf"/>
</dbReference>
<reference evidence="3" key="2">
    <citation type="submission" date="2020-06" db="EMBL/GenBank/DDBJ databases">
        <authorList>
            <person name="Sheffer M."/>
        </authorList>
    </citation>
    <scope>NUCLEOTIDE SEQUENCE</scope>
</reference>
<accession>A0A8T0FLH4</accession>
<dbReference type="PROSITE" id="PS50866">
    <property type="entry name" value="GOLD"/>
    <property type="match status" value="1"/>
</dbReference>
<gene>
    <name evidence="3" type="ORF">HNY73_003540</name>
</gene>
<comment type="caution">
    <text evidence="3">The sequence shown here is derived from an EMBL/GenBank/DDBJ whole genome shotgun (WGS) entry which is preliminary data.</text>
</comment>
<dbReference type="InterPro" id="IPR011074">
    <property type="entry name" value="CRAL/TRIO_N_dom"/>
</dbReference>
<dbReference type="InterPro" id="IPR001251">
    <property type="entry name" value="CRAL-TRIO_dom"/>
</dbReference>
<name>A0A8T0FLH4_ARGBR</name>
<protein>
    <submittedName>
        <fullName evidence="3">Retinal-binding protein like</fullName>
    </submittedName>
</protein>
<proteinExistence type="predicted"/>
<dbReference type="CDD" id="cd00170">
    <property type="entry name" value="SEC14"/>
    <property type="match status" value="1"/>
</dbReference>
<sequence>MDLSFALAITRMDSITEEEKKVINELKKRTINDVTPKLLEDASVFYRFAKARDFNLEEAEAMLRRHLSWRKKEFSNSLVCFDKEGSAVRLQDWGHLDVKGMCNAATKTEVAKFWVFLAERDRAELIKRGGNLEKPIFSPVYDLEDMTYSKAVNMRGLQYLLYGVKMLIDNFPECVKTITIINAPFYFAWIYAALKRILPTTVTQKMRIFGTEDWKEALLNDVNADDLPAYLGGNKTDPDGNPHCETIIQHGKPIPKSYYRQSGKRRLALASDAEKLTVLPFNKEEITFEVKEENSYIEWEFEIKKGDIEFSLKYKADLSENSETVELIPKQRIDTSFEYEKGCFKCDKTGYYTMVFDNYYSWLHSKEIYYRASIRIPKNDEVYEST</sequence>
<dbReference type="PANTHER" id="PTHR23324:SF83">
    <property type="entry name" value="SEC14-LIKE PROTEIN 2"/>
    <property type="match status" value="1"/>
</dbReference>